<reference evidence="2" key="1">
    <citation type="journal article" date="2015" name="Nature">
        <title>Complex archaea that bridge the gap between prokaryotes and eukaryotes.</title>
        <authorList>
            <person name="Spang A."/>
            <person name="Saw J.H."/>
            <person name="Jorgensen S.L."/>
            <person name="Zaremba-Niedzwiedzka K."/>
            <person name="Martijn J."/>
            <person name="Lind A.E."/>
            <person name="van Eijk R."/>
            <person name="Schleper C."/>
            <person name="Guy L."/>
            <person name="Ettema T.J."/>
        </authorList>
    </citation>
    <scope>NUCLEOTIDE SEQUENCE</scope>
</reference>
<evidence type="ECO:0000313" key="2">
    <source>
        <dbReference type="EMBL" id="KKN61481.1"/>
    </source>
</evidence>
<sequence>MSVSLLNLSDFQKVFSGNMEAYGQHIYKYTDNKKEKGDNYTEVSKITDILYREHLEGKKGLGIIPIDKNHNCKFAVIDMDIYNENYRKYVDFIYKNDIPLFPFRSKSGGLHLYLFLEKSIKAKQVKSFMTLFKIILMLDNKTEIFPKQNTLMEGQAGNWINLPYYDVENTKQYMYNKESQPIEFNLALNMIKEKLQTEEVLIEFFSNLPLSDGPPCLQSIYLWKITDFRNEYLFSLARYYKTKFGDDFEYKIIEANSLLDKPIDTERLQKTIIGSHKKRDYTYKCTNEPLISICDKIICKLRIYGIGGEEISELSYEEFIKYETDPPYYEWKVNGELLRFFSEKDIINQMQFRILCFRHLHMLPIKIKDLNWSKIINRALKNVIVKIIKKEDDISLGSLFKEHLIEFLEKRALAQNKEQVMINRVFKDEDKFNYIFKPKNLISFLYHQKQFRNYSVTEIHAKLRELGGKPARFRIDTNNSTRVWELPFVALDKFLEEKSIDDFKIEFKENYDEEAF</sequence>
<evidence type="ECO:0000259" key="1">
    <source>
        <dbReference type="Pfam" id="PF22548"/>
    </source>
</evidence>
<proteinExistence type="predicted"/>
<dbReference type="InterPro" id="IPR054347">
    <property type="entry name" value="TOTE_primase"/>
</dbReference>
<gene>
    <name evidence="2" type="ORF">LCGC14_0521360</name>
</gene>
<organism evidence="2">
    <name type="scientific">marine sediment metagenome</name>
    <dbReference type="NCBI Taxonomy" id="412755"/>
    <lineage>
        <taxon>unclassified sequences</taxon>
        <taxon>metagenomes</taxon>
        <taxon>ecological metagenomes</taxon>
    </lineage>
</organism>
<comment type="caution">
    <text evidence="2">The sequence shown here is derived from an EMBL/GenBank/DDBJ whole genome shotgun (WGS) entry which is preliminary data.</text>
</comment>
<accession>A0A0F9UJT7</accession>
<dbReference type="EMBL" id="LAZR01000656">
    <property type="protein sequence ID" value="KKN61481.1"/>
    <property type="molecule type" value="Genomic_DNA"/>
</dbReference>
<name>A0A0F9UJT7_9ZZZZ</name>
<dbReference type="AlphaFoldDB" id="A0A0F9UJT7"/>
<protein>
    <recommendedName>
        <fullName evidence="1">TOTE conflict system primase domain-containing protein</fullName>
    </recommendedName>
</protein>
<feature type="domain" description="TOTE conflict system primase" evidence="1">
    <location>
        <begin position="36"/>
        <end position="168"/>
    </location>
</feature>
<dbReference type="Pfam" id="PF22548">
    <property type="entry name" value="AEP-TOTE"/>
    <property type="match status" value="1"/>
</dbReference>